<dbReference type="GO" id="GO:0035556">
    <property type="term" value="P:intracellular signal transduction"/>
    <property type="evidence" value="ECO:0007669"/>
    <property type="project" value="TreeGrafter"/>
</dbReference>
<name>A0A3S2P6U0_ORYJA</name>
<evidence type="ECO:0000256" key="2">
    <source>
        <dbReference type="ARBA" id="ARBA00022553"/>
    </source>
</evidence>
<dbReference type="Gene3D" id="2.30.29.30">
    <property type="entry name" value="Pleckstrin-homology domain (PH domain)/Phosphotyrosine-binding domain (PTB)"/>
    <property type="match status" value="1"/>
</dbReference>
<feature type="region of interest" description="Disordered" evidence="5">
    <location>
        <begin position="569"/>
        <end position="663"/>
    </location>
</feature>
<dbReference type="CDD" id="cd01231">
    <property type="entry name" value="PH_SH2B_family"/>
    <property type="match status" value="1"/>
</dbReference>
<evidence type="ECO:0000256" key="4">
    <source>
        <dbReference type="PROSITE-ProRule" id="PRU00191"/>
    </source>
</evidence>
<dbReference type="PANTHER" id="PTHR10872">
    <property type="entry name" value="SH2B ADAPTER PROTEIN"/>
    <property type="match status" value="1"/>
</dbReference>
<dbReference type="InterPro" id="IPR001849">
    <property type="entry name" value="PH_domain"/>
</dbReference>
<proteinExistence type="inferred from homology"/>
<dbReference type="Pfam" id="PF00017">
    <property type="entry name" value="SH2"/>
    <property type="match status" value="1"/>
</dbReference>
<dbReference type="AlphaFoldDB" id="A0A3S2P6U0"/>
<dbReference type="InterPro" id="IPR011993">
    <property type="entry name" value="PH-like_dom_sf"/>
</dbReference>
<dbReference type="InterPro" id="IPR000980">
    <property type="entry name" value="SH2"/>
</dbReference>
<feature type="compositionally biased region" description="Low complexity" evidence="5">
    <location>
        <begin position="225"/>
        <end position="245"/>
    </location>
</feature>
<dbReference type="SMART" id="SM00233">
    <property type="entry name" value="PH"/>
    <property type="match status" value="1"/>
</dbReference>
<dbReference type="SMART" id="SM00252">
    <property type="entry name" value="SH2"/>
    <property type="match status" value="1"/>
</dbReference>
<evidence type="ECO:0000256" key="5">
    <source>
        <dbReference type="SAM" id="MobiDB-lite"/>
    </source>
</evidence>
<dbReference type="InterPro" id="IPR036860">
    <property type="entry name" value="SH2_dom_sf"/>
</dbReference>
<feature type="domain" description="SH2" evidence="6">
    <location>
        <begin position="461"/>
        <end position="513"/>
    </location>
</feature>
<evidence type="ECO:0000256" key="1">
    <source>
        <dbReference type="ARBA" id="ARBA00010220"/>
    </source>
</evidence>
<evidence type="ECO:0000259" key="6">
    <source>
        <dbReference type="PROSITE" id="PS50001"/>
    </source>
</evidence>
<evidence type="ECO:0000313" key="7">
    <source>
        <dbReference type="EMBL" id="RVE68024.1"/>
    </source>
</evidence>
<evidence type="ECO:0000256" key="3">
    <source>
        <dbReference type="ARBA" id="ARBA00022999"/>
    </source>
</evidence>
<gene>
    <name evidence="7" type="ORF">OJAV_G00087650</name>
</gene>
<dbReference type="GO" id="GO:0005886">
    <property type="term" value="C:plasma membrane"/>
    <property type="evidence" value="ECO:0007669"/>
    <property type="project" value="TreeGrafter"/>
</dbReference>
<feature type="compositionally biased region" description="Polar residues" evidence="5">
    <location>
        <begin position="128"/>
        <end position="142"/>
    </location>
</feature>
<dbReference type="SUPFAM" id="SSF55550">
    <property type="entry name" value="SH2 domain"/>
    <property type="match status" value="1"/>
</dbReference>
<dbReference type="FunFam" id="2.30.29.30:FF:000639">
    <property type="entry name" value="SH2B adaptor protein 3"/>
    <property type="match status" value="1"/>
</dbReference>
<dbReference type="SUPFAM" id="SSF50729">
    <property type="entry name" value="PH domain-like"/>
    <property type="match status" value="1"/>
</dbReference>
<evidence type="ECO:0000313" key="8">
    <source>
        <dbReference type="Proteomes" id="UP000283210"/>
    </source>
</evidence>
<accession>A0A3S2P6U0</accession>
<dbReference type="GO" id="GO:0005068">
    <property type="term" value="F:transmembrane receptor protein tyrosine kinase adaptor activity"/>
    <property type="evidence" value="ECO:0007669"/>
    <property type="project" value="TreeGrafter"/>
</dbReference>
<dbReference type="InterPro" id="IPR030523">
    <property type="entry name" value="SH2B"/>
</dbReference>
<feature type="compositionally biased region" description="Basic and acidic residues" evidence="5">
    <location>
        <begin position="640"/>
        <end position="656"/>
    </location>
</feature>
<keyword evidence="8" id="KW-1185">Reference proteome</keyword>
<dbReference type="EMBL" id="CM012445">
    <property type="protein sequence ID" value="RVE68024.1"/>
    <property type="molecule type" value="Genomic_DNA"/>
</dbReference>
<keyword evidence="2" id="KW-0597">Phosphoprotein</keyword>
<dbReference type="Gene3D" id="3.30.505.10">
    <property type="entry name" value="SH2 domain"/>
    <property type="match status" value="1"/>
</dbReference>
<dbReference type="OrthoDB" id="10047184at2759"/>
<reference evidence="7 8" key="1">
    <citation type="submission" date="2018-11" db="EMBL/GenBank/DDBJ databases">
        <authorList>
            <person name="Lopez-Roques C."/>
            <person name="Donnadieu C."/>
            <person name="Bouchez O."/>
            <person name="Klopp C."/>
            <person name="Cabau C."/>
            <person name="Zahm M."/>
        </authorList>
    </citation>
    <scope>NUCLEOTIDE SEQUENCE [LARGE SCALE GENOMIC DNA]</scope>
    <source>
        <strain evidence="7">RS831</strain>
        <tissue evidence="7">Whole body</tissue>
    </source>
</reference>
<comment type="similarity">
    <text evidence="1">Belongs to the SH2B adapter family.</text>
</comment>
<feature type="compositionally biased region" description="Low complexity" evidence="5">
    <location>
        <begin position="208"/>
        <end position="217"/>
    </location>
</feature>
<feature type="compositionally biased region" description="Low complexity" evidence="5">
    <location>
        <begin position="572"/>
        <end position="596"/>
    </location>
</feature>
<feature type="region of interest" description="Disordered" evidence="5">
    <location>
        <begin position="420"/>
        <end position="439"/>
    </location>
</feature>
<dbReference type="PROSITE" id="PS50001">
    <property type="entry name" value="SH2"/>
    <property type="match status" value="1"/>
</dbReference>
<feature type="region of interest" description="Disordered" evidence="5">
    <location>
        <begin position="116"/>
        <end position="165"/>
    </location>
</feature>
<sequence length="663" mass="73561">MSTYICSSPTSPRLTFDASQHISVMRSPTWWLVDVLRWVPVRDNGEQVTLIQFGYCNECATSSSSLGSALPSHTVISRFRITNLPETQDYREAGRPSGGTALLSLAPKVESVVRSREQEQPLRCAAGSTFTGSRSISSTTPLIRSHSNEEISSTDRHQVSEHYSSDSLASSVGRASVTHFSFTQIQQTVRHFFKKRPIPSPRSSQDLSPSNPNNNNSTILSERVSGISSATEGVSSSSSSSLSSSQNFEVTPQANSQRPGVFCQFLDRLSWLRSRSIRQRRSEVRGCCKEGQLKYLVVDDTISDCQPHWQRCRLLVRRIRDSPSGSVRGGGERYQLELYDPPKASSPKLTTHCSDIQEVRRCNRLEMPDNINTFVLKVNRSSLIFETDNDQQVSSWTTELKECISNRPASVNVEPALCQAESSVPTNHRRSSESGSPSPVVFSLPEQALQKTDHFLFSYPWFHGPISRVKAAHLVQSWGPQGHGVFLVRQSETRRGDYVLTFNYQGKAKHLRLSLSEWGQCRCGAACAVTLSSFVVASSSPPSQGQLSGALLVPFSLHRWSSEPSLAHCSLTRSSSQPAAAARSSTRTRSSAPSSAHQPEHHQLPHSAPPEPAPPPLRRSESVGRRPLLRHSHTPIIPQRDSDYELEPDRGRKRAIDNQYTMM</sequence>
<feature type="compositionally biased region" description="Basic and acidic residues" evidence="5">
    <location>
        <begin position="146"/>
        <end position="164"/>
    </location>
</feature>
<feature type="compositionally biased region" description="Pro residues" evidence="5">
    <location>
        <begin position="607"/>
        <end position="617"/>
    </location>
</feature>
<reference evidence="7 8" key="2">
    <citation type="submission" date="2019-01" db="EMBL/GenBank/DDBJ databases">
        <title>A chromosome length genome reference of the Java medaka (oryzias javanicus).</title>
        <authorList>
            <person name="Herpin A."/>
            <person name="Takehana Y."/>
            <person name="Naruse K."/>
            <person name="Ansai S."/>
            <person name="Kawaguchi M."/>
        </authorList>
    </citation>
    <scope>NUCLEOTIDE SEQUENCE [LARGE SCALE GENOMIC DNA]</scope>
    <source>
        <strain evidence="7">RS831</strain>
        <tissue evidence="7">Whole body</tissue>
    </source>
</reference>
<keyword evidence="3 4" id="KW-0727">SH2 domain</keyword>
<feature type="region of interest" description="Disordered" evidence="5">
    <location>
        <begin position="196"/>
        <end position="253"/>
    </location>
</feature>
<protein>
    <recommendedName>
        <fullName evidence="6">SH2 domain-containing protein</fullName>
    </recommendedName>
</protein>
<dbReference type="PANTHER" id="PTHR10872:SF1">
    <property type="entry name" value="SH2B ADAPTER PROTEIN 3"/>
    <property type="match status" value="1"/>
</dbReference>
<dbReference type="Proteomes" id="UP000283210">
    <property type="component" value="Chromosome 9"/>
</dbReference>
<organism evidence="7 8">
    <name type="scientific">Oryzias javanicus</name>
    <name type="common">Javanese ricefish</name>
    <name type="synonym">Aplocheilus javanicus</name>
    <dbReference type="NCBI Taxonomy" id="123683"/>
    <lineage>
        <taxon>Eukaryota</taxon>
        <taxon>Metazoa</taxon>
        <taxon>Chordata</taxon>
        <taxon>Craniata</taxon>
        <taxon>Vertebrata</taxon>
        <taxon>Euteleostomi</taxon>
        <taxon>Actinopterygii</taxon>
        <taxon>Neopterygii</taxon>
        <taxon>Teleostei</taxon>
        <taxon>Neoteleostei</taxon>
        <taxon>Acanthomorphata</taxon>
        <taxon>Ovalentaria</taxon>
        <taxon>Atherinomorphae</taxon>
        <taxon>Beloniformes</taxon>
        <taxon>Adrianichthyidae</taxon>
        <taxon>Oryziinae</taxon>
        <taxon>Oryzias</taxon>
    </lineage>
</organism>